<evidence type="ECO:0000256" key="21">
    <source>
        <dbReference type="SAM" id="Coils"/>
    </source>
</evidence>
<evidence type="ECO:0000259" key="24">
    <source>
        <dbReference type="PROSITE" id="PS50110"/>
    </source>
</evidence>
<gene>
    <name evidence="26" type="ORF">FYJ58_06095</name>
</gene>
<feature type="domain" description="Response regulatory" evidence="24">
    <location>
        <begin position="790"/>
        <end position="908"/>
    </location>
</feature>
<keyword evidence="10" id="KW-0547">Nucleotide-binding</keyword>
<evidence type="ECO:0000256" key="15">
    <source>
        <dbReference type="ARBA" id="ARBA00023136"/>
    </source>
</evidence>
<evidence type="ECO:0000256" key="2">
    <source>
        <dbReference type="ARBA" id="ARBA00004651"/>
    </source>
</evidence>
<evidence type="ECO:0000256" key="9">
    <source>
        <dbReference type="ARBA" id="ARBA00022692"/>
    </source>
</evidence>
<dbReference type="FunFam" id="3.30.565.10:FF:000010">
    <property type="entry name" value="Sensor histidine kinase RcsC"/>
    <property type="match status" value="1"/>
</dbReference>
<dbReference type="AlphaFoldDB" id="A0A6L5XZ14"/>
<evidence type="ECO:0000256" key="1">
    <source>
        <dbReference type="ARBA" id="ARBA00000085"/>
    </source>
</evidence>
<dbReference type="SMART" id="SM00388">
    <property type="entry name" value="HisKA"/>
    <property type="match status" value="1"/>
</dbReference>
<dbReference type="PROSITE" id="PS50887">
    <property type="entry name" value="GGDEF"/>
    <property type="match status" value="1"/>
</dbReference>
<dbReference type="InterPro" id="IPR043128">
    <property type="entry name" value="Rev_trsase/Diguanyl_cyclase"/>
</dbReference>
<keyword evidence="9 22" id="KW-0812">Transmembrane</keyword>
<evidence type="ECO:0000256" key="11">
    <source>
        <dbReference type="ARBA" id="ARBA00022777"/>
    </source>
</evidence>
<dbReference type="Pfam" id="PF02518">
    <property type="entry name" value="HATPase_c"/>
    <property type="match status" value="1"/>
</dbReference>
<dbReference type="Gene3D" id="3.30.70.270">
    <property type="match status" value="1"/>
</dbReference>
<keyword evidence="13 22" id="KW-1133">Transmembrane helix</keyword>
<keyword evidence="21" id="KW-0175">Coiled coil</keyword>
<feature type="transmembrane region" description="Helical" evidence="22">
    <location>
        <begin position="38"/>
        <end position="60"/>
    </location>
</feature>
<feature type="transmembrane region" description="Helical" evidence="22">
    <location>
        <begin position="177"/>
        <end position="196"/>
    </location>
</feature>
<dbReference type="SUPFAM" id="SSF55073">
    <property type="entry name" value="Nucleotide cyclase"/>
    <property type="match status" value="1"/>
</dbReference>
<evidence type="ECO:0000256" key="16">
    <source>
        <dbReference type="ARBA" id="ARBA00024867"/>
    </source>
</evidence>
<dbReference type="SUPFAM" id="SSF47226">
    <property type="entry name" value="Histidine-containing phosphotransfer domain, HPT domain"/>
    <property type="match status" value="1"/>
</dbReference>
<evidence type="ECO:0000256" key="17">
    <source>
        <dbReference type="ARBA" id="ARBA00064003"/>
    </source>
</evidence>
<evidence type="ECO:0000256" key="13">
    <source>
        <dbReference type="ARBA" id="ARBA00022989"/>
    </source>
</evidence>
<dbReference type="InterPro" id="IPR004358">
    <property type="entry name" value="Sig_transdc_His_kin-like_C"/>
</dbReference>
<evidence type="ECO:0000313" key="26">
    <source>
        <dbReference type="EMBL" id="MSS63448.1"/>
    </source>
</evidence>
<dbReference type="SUPFAM" id="SSF55874">
    <property type="entry name" value="ATPase domain of HSP90 chaperone/DNA topoisomerase II/histidine kinase"/>
    <property type="match status" value="1"/>
</dbReference>
<evidence type="ECO:0000259" key="23">
    <source>
        <dbReference type="PROSITE" id="PS50109"/>
    </source>
</evidence>
<dbReference type="InterPro" id="IPR005467">
    <property type="entry name" value="His_kinase_dom"/>
</dbReference>
<dbReference type="InterPro" id="IPR001789">
    <property type="entry name" value="Sig_transdc_resp-reg_receiver"/>
</dbReference>
<feature type="transmembrane region" description="Helical" evidence="22">
    <location>
        <begin position="6"/>
        <end position="26"/>
    </location>
</feature>
<evidence type="ECO:0000256" key="5">
    <source>
        <dbReference type="ARBA" id="ARBA00018672"/>
    </source>
</evidence>
<dbReference type="EMBL" id="VUMT01000007">
    <property type="protein sequence ID" value="MSS63448.1"/>
    <property type="molecule type" value="Genomic_DNA"/>
</dbReference>
<dbReference type="GO" id="GO:0005886">
    <property type="term" value="C:plasma membrane"/>
    <property type="evidence" value="ECO:0007669"/>
    <property type="project" value="UniProtKB-SubCell"/>
</dbReference>
<evidence type="ECO:0000256" key="8">
    <source>
        <dbReference type="ARBA" id="ARBA00022679"/>
    </source>
</evidence>
<dbReference type="Gene3D" id="3.40.50.2300">
    <property type="match status" value="1"/>
</dbReference>
<dbReference type="CDD" id="cd00082">
    <property type="entry name" value="HisKA"/>
    <property type="match status" value="1"/>
</dbReference>
<dbReference type="SMART" id="SM00448">
    <property type="entry name" value="REC"/>
    <property type="match status" value="1"/>
</dbReference>
<dbReference type="EC" id="2.7.13.3" evidence="4"/>
<evidence type="ECO:0000259" key="25">
    <source>
        <dbReference type="PROSITE" id="PS50887"/>
    </source>
</evidence>
<feature type="transmembrane region" description="Helical" evidence="22">
    <location>
        <begin position="145"/>
        <end position="165"/>
    </location>
</feature>
<dbReference type="InterPro" id="IPR036641">
    <property type="entry name" value="HPT_dom_sf"/>
</dbReference>
<keyword evidence="27" id="KW-1185">Reference proteome</keyword>
<dbReference type="PRINTS" id="PR00344">
    <property type="entry name" value="BCTRLSENSOR"/>
</dbReference>
<dbReference type="Gene3D" id="3.30.565.10">
    <property type="entry name" value="Histidine kinase-like ATPase, C-terminal domain"/>
    <property type="match status" value="1"/>
</dbReference>
<evidence type="ECO:0000256" key="19">
    <source>
        <dbReference type="ARBA" id="ARBA00074306"/>
    </source>
</evidence>
<keyword evidence="15 22" id="KW-0472">Membrane</keyword>
<comment type="catalytic activity">
    <reaction evidence="1">
        <text>ATP + protein L-histidine = ADP + protein N-phospho-L-histidine.</text>
        <dbReference type="EC" id="2.7.13.3"/>
    </reaction>
</comment>
<evidence type="ECO:0000256" key="4">
    <source>
        <dbReference type="ARBA" id="ARBA00012438"/>
    </source>
</evidence>
<dbReference type="InterPro" id="IPR036890">
    <property type="entry name" value="HATPase_C_sf"/>
</dbReference>
<keyword evidence="6" id="KW-1003">Cell membrane</keyword>
<evidence type="ECO:0000256" key="14">
    <source>
        <dbReference type="ARBA" id="ARBA00023012"/>
    </source>
</evidence>
<feature type="transmembrane region" description="Helical" evidence="22">
    <location>
        <begin position="72"/>
        <end position="96"/>
    </location>
</feature>
<dbReference type="Gene3D" id="1.20.120.160">
    <property type="entry name" value="HPT domain"/>
    <property type="match status" value="1"/>
</dbReference>
<comment type="similarity">
    <text evidence="3">In the N-terminal section; belongs to the phytochrome family.</text>
</comment>
<evidence type="ECO:0000256" key="3">
    <source>
        <dbReference type="ARBA" id="ARBA00006402"/>
    </source>
</evidence>
<dbReference type="CDD" id="cd17546">
    <property type="entry name" value="REC_hyHK_CKI1_RcsC-like"/>
    <property type="match status" value="1"/>
</dbReference>
<dbReference type="PANTHER" id="PTHR45339:SF1">
    <property type="entry name" value="HYBRID SIGNAL TRANSDUCTION HISTIDINE KINASE J"/>
    <property type="match status" value="1"/>
</dbReference>
<feature type="domain" description="GGDEF" evidence="25">
    <location>
        <begin position="248"/>
        <end position="377"/>
    </location>
</feature>
<comment type="subunit">
    <text evidence="17">At low DSF concentrations, interacts with RpfF.</text>
</comment>
<dbReference type="RefSeq" id="WP_154518777.1">
    <property type="nucleotide sequence ID" value="NZ_VUMT01000007.1"/>
</dbReference>
<keyword evidence="14" id="KW-0902">Two-component regulatory system</keyword>
<feature type="transmembrane region" description="Helical" evidence="22">
    <location>
        <begin position="108"/>
        <end position="133"/>
    </location>
</feature>
<feature type="coiled-coil region" evidence="21">
    <location>
        <begin position="379"/>
        <end position="425"/>
    </location>
</feature>
<dbReference type="SMART" id="SM00387">
    <property type="entry name" value="HATPase_c"/>
    <property type="match status" value="1"/>
</dbReference>
<dbReference type="InterPro" id="IPR036097">
    <property type="entry name" value="HisK_dim/P_sf"/>
</dbReference>
<dbReference type="CDD" id="cd16922">
    <property type="entry name" value="HATPase_EvgS-ArcB-TorS-like"/>
    <property type="match status" value="1"/>
</dbReference>
<dbReference type="PROSITE" id="PS50109">
    <property type="entry name" value="HIS_KIN"/>
    <property type="match status" value="1"/>
</dbReference>
<comment type="subcellular location">
    <subcellularLocation>
        <location evidence="2">Cell membrane</location>
        <topology evidence="2">Multi-pass membrane protein</topology>
    </subcellularLocation>
</comment>
<reference evidence="26 27" key="1">
    <citation type="submission" date="2019-08" db="EMBL/GenBank/DDBJ databases">
        <title>In-depth cultivation of the pig gut microbiome towards novel bacterial diversity and tailored functional studies.</title>
        <authorList>
            <person name="Wylensek D."/>
            <person name="Hitch T.C.A."/>
            <person name="Clavel T."/>
        </authorList>
    </citation>
    <scope>NUCLEOTIDE SEQUENCE [LARGE SCALE GENOMIC DNA]</scope>
    <source>
        <strain evidence="26 27">WCA-693-APC-MOT-I</strain>
    </source>
</reference>
<protein>
    <recommendedName>
        <fullName evidence="19">Circadian input-output histidine kinase CikA</fullName>
        <ecNumber evidence="4">2.7.13.3</ecNumber>
    </recommendedName>
    <alternativeName>
        <fullName evidence="18">Sensory/regulatory protein RpfC</fullName>
    </alternativeName>
    <alternativeName>
        <fullName evidence="5">Stage 0 sporulation protein A homolog</fullName>
    </alternativeName>
</protein>
<comment type="caution">
    <text evidence="26">The sequence shown here is derived from an EMBL/GenBank/DDBJ whole genome shotgun (WGS) entry which is preliminary data.</text>
</comment>
<dbReference type="InterPro" id="IPR011006">
    <property type="entry name" value="CheY-like_superfamily"/>
</dbReference>
<evidence type="ECO:0000256" key="6">
    <source>
        <dbReference type="ARBA" id="ARBA00022475"/>
    </source>
</evidence>
<dbReference type="Proteomes" id="UP000482209">
    <property type="component" value="Unassembled WGS sequence"/>
</dbReference>
<dbReference type="InterPro" id="IPR003661">
    <property type="entry name" value="HisK_dim/P_dom"/>
</dbReference>
<feature type="modified residue" description="4-aspartylphosphate" evidence="20">
    <location>
        <position position="839"/>
    </location>
</feature>
<dbReference type="InterPro" id="IPR000160">
    <property type="entry name" value="GGDEF_dom"/>
</dbReference>
<evidence type="ECO:0000256" key="7">
    <source>
        <dbReference type="ARBA" id="ARBA00022553"/>
    </source>
</evidence>
<evidence type="ECO:0000256" key="12">
    <source>
        <dbReference type="ARBA" id="ARBA00022840"/>
    </source>
</evidence>
<dbReference type="Pfam" id="PF00990">
    <property type="entry name" value="GGDEF"/>
    <property type="match status" value="1"/>
</dbReference>
<evidence type="ECO:0000313" key="27">
    <source>
        <dbReference type="Proteomes" id="UP000482209"/>
    </source>
</evidence>
<dbReference type="SMART" id="SM00267">
    <property type="entry name" value="GGDEF"/>
    <property type="match status" value="1"/>
</dbReference>
<evidence type="ECO:0000256" key="10">
    <source>
        <dbReference type="ARBA" id="ARBA00022741"/>
    </source>
</evidence>
<keyword evidence="12" id="KW-0067">ATP-binding</keyword>
<sequence>MRPLIFKIDFEVAAIFIFAVTLAYSYTSKNLPNLVNRIYNGMIAVAFMAACFNVLSVFTITYGDVVPLPFNYIVNFLFLFLQNLTAPFWFAYMLLLTVEKEKIVWKKYSYLIVPAAISIILLVSNVGTGWIFYFNEQRVYTQGSGMIILYLNSIIYLILSILHTFFYRKNLSKEQTFAIYFFISSTLVAIGIQFVFQHFMITGFSSALACLIMYVSLQNPEENLDNATKVFNRNAVITMINDYFRQGQPFSMVVLALDEFKTINEKYGFENGCEFLRLIASYLSEMVPNCVYRLEEEFFTLLFQQGQVDVEKLIEEIKVRFSKEWVVKDRREILSTCICYVRCPQEAVTVTEVMDIITNSVADARAIGKGTIIYATEHIENREKKISELENQKKLLEKITVEAENARVEAEAARVEAERADKTKSIFLANMSHEIRTPMNAILGMTELLLRRDLEEQVRENVENIKGAGESLLAIINDILDISKIESGKLELIEDHYYVSSLLNDITHMICSRLKDKDVEFQLDIDDKIPDELFGDQLRFRQVLLNILGNAVKFTTKGYVKLIINGERKKEDENRICLHVEVEDTGFGIKEEDIPKLFDSFTQVDTKKTKGIEGTGLGLTICQQLVTLMGGKIMVESEYGIGSRFSFYIYQQISDERPIVEVEKKEQMYVFIVGGRIARQVETVLRRFLVPMHYEEEEMIDWEALKAPIYTHVFMEEKVYIRHKKEVEQIRLEKRVIVLIPYGSLFDDYDKVVAMESPVYCLSVAEALNGISYEKYRKTEREFFYAPKAKVLIVDDNAVNLKVAEGLLEPYGVQITKALSGRECLSLLKENKYHLIYLDHMMPELDGVETLKRIRKMDGEYYKNVPVVALTANAIRGVREMFYENGFQGYISKPIDILCLEDSLKELLPKELIIKKEKEQKKEEEFPYKIPGVKVENGMKNCGGVLKTYWELLETFALEGKIKYRVIKEYAKTNRIQYYMVEAHALKSVAASMGAEELSAIAKQHEMEAKAENFLFIENNSDELLETYQAVLNEVDKVLKQRKKIKSENTEDTIREEEVQEIIAEIIAYIDEFDDEAALLRIENLSAFHLSEERKEILQETRNALKLLNYSEALKQMKKMLNE</sequence>
<dbReference type="PANTHER" id="PTHR45339">
    <property type="entry name" value="HYBRID SIGNAL TRANSDUCTION HISTIDINE KINASE J"/>
    <property type="match status" value="1"/>
</dbReference>
<dbReference type="Pfam" id="PF00072">
    <property type="entry name" value="Response_reg"/>
    <property type="match status" value="1"/>
</dbReference>
<evidence type="ECO:0000256" key="18">
    <source>
        <dbReference type="ARBA" id="ARBA00068150"/>
    </source>
</evidence>
<evidence type="ECO:0000256" key="22">
    <source>
        <dbReference type="SAM" id="Phobius"/>
    </source>
</evidence>
<dbReference type="GO" id="GO:0000155">
    <property type="term" value="F:phosphorelay sensor kinase activity"/>
    <property type="evidence" value="ECO:0007669"/>
    <property type="project" value="InterPro"/>
</dbReference>
<dbReference type="GO" id="GO:0005524">
    <property type="term" value="F:ATP binding"/>
    <property type="evidence" value="ECO:0007669"/>
    <property type="project" value="UniProtKB-KW"/>
</dbReference>
<keyword evidence="11" id="KW-0418">Kinase</keyword>
<comment type="function">
    <text evidence="16">May play the central regulatory role in sporulation. It may be an element of the effector pathway responsible for the activation of sporulation genes in response to nutritional stress. Spo0A may act in concert with spo0H (a sigma factor) to control the expression of some genes that are critical to the sporulation process.</text>
</comment>
<dbReference type="InterPro" id="IPR029787">
    <property type="entry name" value="Nucleotide_cyclase"/>
</dbReference>
<dbReference type="SUPFAM" id="SSF52172">
    <property type="entry name" value="CheY-like"/>
    <property type="match status" value="1"/>
</dbReference>
<keyword evidence="8" id="KW-0808">Transferase</keyword>
<proteinExistence type="inferred from homology"/>
<dbReference type="SUPFAM" id="SSF47384">
    <property type="entry name" value="Homodimeric domain of signal transducing histidine kinase"/>
    <property type="match status" value="1"/>
</dbReference>
<keyword evidence="7 20" id="KW-0597">Phosphoprotein</keyword>
<dbReference type="InterPro" id="IPR003594">
    <property type="entry name" value="HATPase_dom"/>
</dbReference>
<name>A0A6L5XZ14_9FIRM</name>
<dbReference type="PROSITE" id="PS50110">
    <property type="entry name" value="RESPONSE_REGULATORY"/>
    <property type="match status" value="1"/>
</dbReference>
<dbReference type="FunFam" id="1.10.287.130:FF:000002">
    <property type="entry name" value="Two-component osmosensing histidine kinase"/>
    <property type="match status" value="1"/>
</dbReference>
<organism evidence="26 27">
    <name type="scientific">Velocimicrobium porci</name>
    <dbReference type="NCBI Taxonomy" id="2606634"/>
    <lineage>
        <taxon>Bacteria</taxon>
        <taxon>Bacillati</taxon>
        <taxon>Bacillota</taxon>
        <taxon>Clostridia</taxon>
        <taxon>Lachnospirales</taxon>
        <taxon>Lachnospiraceae</taxon>
        <taxon>Velocimicrobium</taxon>
    </lineage>
</organism>
<dbReference type="Pfam" id="PF00512">
    <property type="entry name" value="HisKA"/>
    <property type="match status" value="1"/>
</dbReference>
<feature type="domain" description="Histidine kinase" evidence="23">
    <location>
        <begin position="430"/>
        <end position="653"/>
    </location>
</feature>
<accession>A0A6L5XZ14</accession>
<dbReference type="Gene3D" id="1.10.287.130">
    <property type="match status" value="1"/>
</dbReference>
<evidence type="ECO:0000256" key="20">
    <source>
        <dbReference type="PROSITE-ProRule" id="PRU00169"/>
    </source>
</evidence>